<dbReference type="InterPro" id="IPR013423">
    <property type="entry name" value="CHP02594"/>
</dbReference>
<dbReference type="RefSeq" id="WP_165054426.1">
    <property type="nucleotide sequence ID" value="NZ_JAALFE010000049.1"/>
</dbReference>
<accession>A0A6M1UB22</accession>
<organism evidence="3 4">
    <name type="scientific">Paragemmobacter kunshanensis</name>
    <dbReference type="NCBI Taxonomy" id="2583234"/>
    <lineage>
        <taxon>Bacteria</taxon>
        <taxon>Pseudomonadati</taxon>
        <taxon>Pseudomonadota</taxon>
        <taxon>Alphaproteobacteria</taxon>
        <taxon>Rhodobacterales</taxon>
        <taxon>Paracoccaceae</taxon>
        <taxon>Paragemmobacter</taxon>
    </lineage>
</organism>
<dbReference type="Proteomes" id="UP000474758">
    <property type="component" value="Unassembled WGS sequence"/>
</dbReference>
<reference evidence="3 4" key="1">
    <citation type="submission" date="2020-02" db="EMBL/GenBank/DDBJ databases">
        <title>Rhodobacter translucens sp. nov., a novel bacterium isolated from activated sludge.</title>
        <authorList>
            <person name="Liu J."/>
        </authorList>
    </citation>
    <scope>NUCLEOTIDE SEQUENCE [LARGE SCALE GENOMIC DNA]</scope>
    <source>
        <strain evidence="3 4">HX-7-19</strain>
    </source>
</reference>
<comment type="caution">
    <text evidence="3">The sequence shown here is derived from an EMBL/GenBank/DDBJ whole genome shotgun (WGS) entry which is preliminary data.</text>
</comment>
<keyword evidence="4" id="KW-1185">Reference proteome</keyword>
<feature type="domain" description="Peptidoglycan binding-like" evidence="2">
    <location>
        <begin position="161"/>
        <end position="217"/>
    </location>
</feature>
<dbReference type="SUPFAM" id="SSF47090">
    <property type="entry name" value="PGBD-like"/>
    <property type="match status" value="1"/>
</dbReference>
<dbReference type="InterPro" id="IPR036366">
    <property type="entry name" value="PGBDSf"/>
</dbReference>
<evidence type="ECO:0000313" key="3">
    <source>
        <dbReference type="EMBL" id="NGQ93373.1"/>
    </source>
</evidence>
<feature type="transmembrane region" description="Helical" evidence="1">
    <location>
        <begin position="285"/>
        <end position="303"/>
    </location>
</feature>
<keyword evidence="1" id="KW-0812">Transmembrane</keyword>
<dbReference type="Gene3D" id="3.90.1720.10">
    <property type="entry name" value="endopeptidase domain like (from Nostoc punctiforme)"/>
    <property type="match status" value="1"/>
</dbReference>
<dbReference type="Pfam" id="PF01471">
    <property type="entry name" value="PG_binding_1"/>
    <property type="match status" value="1"/>
</dbReference>
<dbReference type="NCBIfam" id="TIGR02594">
    <property type="entry name" value="TIGR02594 family protein"/>
    <property type="match status" value="1"/>
</dbReference>
<proteinExistence type="predicted"/>
<keyword evidence="1" id="KW-0472">Membrane</keyword>
<dbReference type="AlphaFoldDB" id="A0A6M1UB22"/>
<dbReference type="Gene3D" id="1.10.101.10">
    <property type="entry name" value="PGBD-like superfamily/PGBD"/>
    <property type="match status" value="1"/>
</dbReference>
<dbReference type="InterPro" id="IPR036365">
    <property type="entry name" value="PGBD-like_sf"/>
</dbReference>
<gene>
    <name evidence="3" type="ORF">G5V65_21025</name>
</gene>
<evidence type="ECO:0000256" key="1">
    <source>
        <dbReference type="SAM" id="Phobius"/>
    </source>
</evidence>
<keyword evidence="1" id="KW-1133">Transmembrane helix</keyword>
<protein>
    <submittedName>
        <fullName evidence="3">TIGR02594 family protein</fullName>
    </submittedName>
</protein>
<dbReference type="EMBL" id="JAALFE010000049">
    <property type="protein sequence ID" value="NGQ93373.1"/>
    <property type="molecule type" value="Genomic_DNA"/>
</dbReference>
<name>A0A6M1UB22_9RHOB</name>
<evidence type="ECO:0000259" key="2">
    <source>
        <dbReference type="Pfam" id="PF01471"/>
    </source>
</evidence>
<dbReference type="InterPro" id="IPR002477">
    <property type="entry name" value="Peptidoglycan-bd-like"/>
</dbReference>
<sequence length="325" mass="34392">MTQFNQAVLAAAEAYLGMEEWPGAKHNPKILEMFDAVGHGTVNDDETAWCAAFVGSVLASLGLPHTGKLNARSYQTYGQSVRLQDARPGDVVVLWRGSPSSWQGHVAFLVRFEGNNVILRGGNQGNKVSDAAFPIDRIVAIRRPDGVEAQGKRPVLRSGDRGAFVIDLQAQLAMLGYTLGKRDGIMGARTVAAVVAFQTDNGLVADGIVGDRTWAALERGEQRPLRDVSKADLAESRTIRAAEDGKAITAATAGLAGAGAAVGAAEQIMDVAQRAGGLAQGIASAGPWVIALLVIGVGGFLLWRKFQRIEALRIEDALTGANDRR</sequence>
<evidence type="ECO:0000313" key="4">
    <source>
        <dbReference type="Proteomes" id="UP000474758"/>
    </source>
</evidence>